<dbReference type="InterPro" id="IPR011990">
    <property type="entry name" value="TPR-like_helical_dom_sf"/>
</dbReference>
<gene>
    <name evidence="1" type="ORF">G7Y85_20025</name>
</gene>
<name>A0A6M2BZ54_9GAMM</name>
<proteinExistence type="predicted"/>
<reference evidence="1 2" key="1">
    <citation type="journal article" date="2014" name="Int. J. Syst. Evol. Microbiol.">
        <title>Solimonas terrae sp. nov., isolated from soil.</title>
        <authorList>
            <person name="Kim S.J."/>
            <person name="Moon J.Y."/>
            <person name="Weon H.Y."/>
            <person name="Ahn J.H."/>
            <person name="Chen W.M."/>
            <person name="Kwon S.W."/>
        </authorList>
    </citation>
    <scope>NUCLEOTIDE SEQUENCE [LARGE SCALE GENOMIC DNA]</scope>
    <source>
        <strain evidence="1 2">KIS83-12</strain>
    </source>
</reference>
<evidence type="ECO:0000313" key="1">
    <source>
        <dbReference type="EMBL" id="NGY07069.1"/>
    </source>
</evidence>
<dbReference type="Proteomes" id="UP000472676">
    <property type="component" value="Unassembled WGS sequence"/>
</dbReference>
<dbReference type="EMBL" id="JAAMOW010000020">
    <property type="protein sequence ID" value="NGY07069.1"/>
    <property type="molecule type" value="Genomic_DNA"/>
</dbReference>
<keyword evidence="2" id="KW-1185">Reference proteome</keyword>
<protein>
    <submittedName>
        <fullName evidence="1">Tetratricopeptide repeat protein</fullName>
    </submittedName>
</protein>
<evidence type="ECO:0000313" key="2">
    <source>
        <dbReference type="Proteomes" id="UP000472676"/>
    </source>
</evidence>
<dbReference type="AlphaFoldDB" id="A0A6M2BZ54"/>
<sequence>MTRQGLSECHAAMWARAQRLSSEGDSPALIEVLKVLVAERPDVGTFAATYANEIKHSEGPQRALPFFTRAVELDPGKEIFSLGLFHCLWELAQYSNAKREMDRFLSVGESKDYEEFKASKEFWAVIDSSP</sequence>
<dbReference type="Gene3D" id="1.25.40.10">
    <property type="entry name" value="Tetratricopeptide repeat domain"/>
    <property type="match status" value="1"/>
</dbReference>
<organism evidence="1 2">
    <name type="scientific">Solimonas terrae</name>
    <dbReference type="NCBI Taxonomy" id="1396819"/>
    <lineage>
        <taxon>Bacteria</taxon>
        <taxon>Pseudomonadati</taxon>
        <taxon>Pseudomonadota</taxon>
        <taxon>Gammaproteobacteria</taxon>
        <taxon>Nevskiales</taxon>
        <taxon>Nevskiaceae</taxon>
        <taxon>Solimonas</taxon>
    </lineage>
</organism>
<comment type="caution">
    <text evidence="1">The sequence shown here is derived from an EMBL/GenBank/DDBJ whole genome shotgun (WGS) entry which is preliminary data.</text>
</comment>
<dbReference type="SUPFAM" id="SSF48452">
    <property type="entry name" value="TPR-like"/>
    <property type="match status" value="1"/>
</dbReference>
<dbReference type="RefSeq" id="WP_166261804.1">
    <property type="nucleotide sequence ID" value="NZ_JAAMOW010000020.1"/>
</dbReference>
<accession>A0A6M2BZ54</accession>